<evidence type="ECO:0000313" key="3">
    <source>
        <dbReference type="EMBL" id="ABI56986.1"/>
    </source>
</evidence>
<evidence type="ECO:0000259" key="2">
    <source>
        <dbReference type="PROSITE" id="PS51658"/>
    </source>
</evidence>
<name>Q0A851_ALKEH</name>
<dbReference type="PROSITE" id="PS51658">
    <property type="entry name" value="BFN"/>
    <property type="match status" value="1"/>
</dbReference>
<evidence type="ECO:0000313" key="4">
    <source>
        <dbReference type="Proteomes" id="UP000001962"/>
    </source>
</evidence>
<dbReference type="InterPro" id="IPR036034">
    <property type="entry name" value="PDZ_sf"/>
</dbReference>
<dbReference type="InterPro" id="IPR036104">
    <property type="entry name" value="BFN_sf"/>
</dbReference>
<organism evidence="3 4">
    <name type="scientific">Alkalilimnicola ehrlichii (strain ATCC BAA-1101 / DSM 17681 / MLHE-1)</name>
    <dbReference type="NCBI Taxonomy" id="187272"/>
    <lineage>
        <taxon>Bacteria</taxon>
        <taxon>Pseudomonadati</taxon>
        <taxon>Pseudomonadota</taxon>
        <taxon>Gammaproteobacteria</taxon>
        <taxon>Chromatiales</taxon>
        <taxon>Ectothiorhodospiraceae</taxon>
        <taxon>Alkalilimnicola</taxon>
    </lineage>
</organism>
<dbReference type="SUPFAM" id="SSF50156">
    <property type="entry name" value="PDZ domain-like"/>
    <property type="match status" value="1"/>
</dbReference>
<protein>
    <recommendedName>
        <fullName evidence="2">BFN domain-containing protein</fullName>
    </recommendedName>
</protein>
<dbReference type="InterPro" id="IPR003729">
    <property type="entry name" value="Bi_nuclease_dom"/>
</dbReference>
<dbReference type="Pfam" id="PF02577">
    <property type="entry name" value="BFN_dom"/>
    <property type="match status" value="1"/>
</dbReference>
<evidence type="ECO:0000256" key="1">
    <source>
        <dbReference type="SAM" id="MobiDB-lite"/>
    </source>
</evidence>
<dbReference type="EMBL" id="CP000453">
    <property type="protein sequence ID" value="ABI56986.1"/>
    <property type="molecule type" value="Genomic_DNA"/>
</dbReference>
<keyword evidence="4" id="KW-1185">Reference proteome</keyword>
<feature type="region of interest" description="Disordered" evidence="1">
    <location>
        <begin position="263"/>
        <end position="293"/>
    </location>
</feature>
<feature type="domain" description="BFN" evidence="2">
    <location>
        <begin position="42"/>
        <end position="175"/>
    </location>
</feature>
<dbReference type="HOGENOM" id="CLU_959568_0_0_6"/>
<accession>Q0A851</accession>
<dbReference type="KEGG" id="aeh:Mlg_1640"/>
<dbReference type="Proteomes" id="UP000001962">
    <property type="component" value="Chromosome"/>
</dbReference>
<dbReference type="PANTHER" id="PTHR15160:SF1">
    <property type="entry name" value="VON HIPPEL-LINDAU DISEASE TUMOR SUPPRESSOR"/>
    <property type="match status" value="1"/>
</dbReference>
<reference evidence="4" key="1">
    <citation type="submission" date="2006-08" db="EMBL/GenBank/DDBJ databases">
        <title>Complete sequence of Alkalilimnicola ehrilichei MLHE-1.</title>
        <authorList>
            <person name="Copeland A."/>
            <person name="Lucas S."/>
            <person name="Lapidus A."/>
            <person name="Barry K."/>
            <person name="Detter J.C."/>
            <person name="Glavina del Rio T."/>
            <person name="Hammon N."/>
            <person name="Israni S."/>
            <person name="Dalin E."/>
            <person name="Tice H."/>
            <person name="Pitluck S."/>
            <person name="Sims D."/>
            <person name="Brettin T."/>
            <person name="Bruce D."/>
            <person name="Han C."/>
            <person name="Tapia R."/>
            <person name="Gilna P."/>
            <person name="Schmutz J."/>
            <person name="Larimer F."/>
            <person name="Land M."/>
            <person name="Hauser L."/>
            <person name="Kyrpides N."/>
            <person name="Mikhailova N."/>
            <person name="Oremland R.S."/>
            <person name="Hoeft S.E."/>
            <person name="Switzer-Blum J."/>
            <person name="Kulp T."/>
            <person name="King G."/>
            <person name="Tabita R."/>
            <person name="Witte B."/>
            <person name="Santini J.M."/>
            <person name="Basu P."/>
            <person name="Hollibaugh J.T."/>
            <person name="Xie G."/>
            <person name="Stolz J.F."/>
            <person name="Richardson P."/>
        </authorList>
    </citation>
    <scope>NUCLEOTIDE SEQUENCE [LARGE SCALE GENOMIC DNA]</scope>
    <source>
        <strain evidence="4">ATCC BAA-1101 / DSM 17681 / MLHE-1</strain>
    </source>
</reference>
<dbReference type="RefSeq" id="WP_011629380.1">
    <property type="nucleotide sequence ID" value="NC_008340.1"/>
</dbReference>
<dbReference type="PANTHER" id="PTHR15160">
    <property type="entry name" value="VON HIPPEL-LINDAU PROTEIN"/>
    <property type="match status" value="1"/>
</dbReference>
<dbReference type="Gene3D" id="3.10.690.10">
    <property type="entry name" value="Bifunctional nuclease domain"/>
    <property type="match status" value="1"/>
</dbReference>
<gene>
    <name evidence="3" type="ordered locus">Mlg_1640</name>
</gene>
<dbReference type="eggNOG" id="COG1259">
    <property type="taxonomic scope" value="Bacteria"/>
</dbReference>
<proteinExistence type="predicted"/>
<dbReference type="AlphaFoldDB" id="Q0A851"/>
<dbReference type="OrthoDB" id="9788698at2"/>
<dbReference type="GO" id="GO:0004518">
    <property type="term" value="F:nuclease activity"/>
    <property type="evidence" value="ECO:0007669"/>
    <property type="project" value="InterPro"/>
</dbReference>
<sequence length="293" mass="31347">MHNHFRVFRPGYPLVAALILLTLLLSQVGSHARDLLLDEAELVPVELATVGIAQPTGVPVVLLREPESGDVVPIFIGPNEARAILQALSGTTTPRPMTHDLMDDVTTALGGTLERVFVDGLLAGTYMGVMEFRVEGRDDPVRVDSRPSDAIALAARTGATIHVAPEVLQAGDDLRYEPLHDDQVVTAVGVTVVEATGELREALGLPDEPGVLVSDAIGEAADAGISAGAFILEVNGEAPERPMDFLHQVRATPHGEPVEVVWWQDGKRQSASLSTDVPDPRRRPEQPQEGITL</sequence>
<dbReference type="Gene3D" id="2.30.42.10">
    <property type="match status" value="1"/>
</dbReference>
<dbReference type="eggNOG" id="COG0265">
    <property type="taxonomic scope" value="Bacteria"/>
</dbReference>
<dbReference type="SUPFAM" id="SSF103256">
    <property type="entry name" value="Hypothetical protein TM0160"/>
    <property type="match status" value="1"/>
</dbReference>